<protein>
    <submittedName>
        <fullName evidence="1">Uncharacterized protein</fullName>
    </submittedName>
</protein>
<dbReference type="EMBL" id="BIXZ01000018">
    <property type="protein sequence ID" value="GCF16152.1"/>
    <property type="molecule type" value="Genomic_DNA"/>
</dbReference>
<gene>
    <name evidence="1" type="ORF">Harman_40870</name>
</gene>
<dbReference type="AlphaFoldDB" id="A0A4C2EPF7"/>
<evidence type="ECO:0000313" key="1">
    <source>
        <dbReference type="EMBL" id="GCF16152.1"/>
    </source>
</evidence>
<dbReference type="Proteomes" id="UP000304382">
    <property type="component" value="Unassembled WGS sequence"/>
</dbReference>
<comment type="caution">
    <text evidence="1">The sequence shown here is derived from an EMBL/GenBank/DDBJ whole genome shotgun (WGS) entry which is preliminary data.</text>
</comment>
<dbReference type="RefSeq" id="WP_137685534.1">
    <property type="nucleotide sequence ID" value="NZ_BIXZ01000018.1"/>
</dbReference>
<accession>A0A4C2EPF7</accession>
<name>A0A4C2EPF7_9EURY</name>
<sequence>MFTLLSDETRELIQSNSAVVRANSYESLPHIVNTGRTGKTVPLKTNEQLTTTQVALLDSEIQFPAIRVRELSENRIEIAHQDERVVASPEEAVGLDVATPGRGQNPDDLELRYVAQNYGQVSVAEIEEEDQ</sequence>
<proteinExistence type="predicted"/>
<organism evidence="1 2">
    <name type="scientific">Haloarcula mannanilytica</name>
    <dbReference type="NCBI Taxonomy" id="2509225"/>
    <lineage>
        <taxon>Archaea</taxon>
        <taxon>Methanobacteriati</taxon>
        <taxon>Methanobacteriota</taxon>
        <taxon>Stenosarchaea group</taxon>
        <taxon>Halobacteria</taxon>
        <taxon>Halobacteriales</taxon>
        <taxon>Haloarculaceae</taxon>
        <taxon>Haloarcula</taxon>
    </lineage>
</organism>
<reference evidence="1 2" key="1">
    <citation type="submission" date="2019-02" db="EMBL/GenBank/DDBJ databases">
        <title>Haloarcula mannanilyticum sp. nov., a mannan degrading haloarchaeon isolated from commercial salt.</title>
        <authorList>
            <person name="Enomoto S."/>
            <person name="Shimane Y."/>
            <person name="Kamekura M."/>
            <person name="Ito T."/>
            <person name="Moriya O."/>
            <person name="Ihara K."/>
            <person name="Takahashi-Ando N."/>
            <person name="Fukushima Y."/>
            <person name="Yoshida Y."/>
            <person name="Usama R."/>
            <person name="Takai K."/>
            <person name="Minegishi H."/>
        </authorList>
    </citation>
    <scope>NUCLEOTIDE SEQUENCE [LARGE SCALE GENOMIC DNA]</scope>
    <source>
        <strain evidence="1 2">MD130-1</strain>
    </source>
</reference>
<evidence type="ECO:0000313" key="2">
    <source>
        <dbReference type="Proteomes" id="UP000304382"/>
    </source>
</evidence>
<keyword evidence="2" id="KW-1185">Reference proteome</keyword>